<keyword evidence="2" id="KW-1185">Reference proteome</keyword>
<dbReference type="RefSeq" id="WP_138632316.1">
    <property type="nucleotide sequence ID" value="NZ_JASWDG010000005.1"/>
</dbReference>
<proteinExistence type="predicted"/>
<gene>
    <name evidence="1" type="ORF">ETD96_00690</name>
</gene>
<comment type="caution">
    <text evidence="1">The sequence shown here is derived from an EMBL/GenBank/DDBJ whole genome shotgun (WGS) entry which is preliminary data.</text>
</comment>
<reference evidence="1 2" key="1">
    <citation type="submission" date="2019-05" db="EMBL/GenBank/DDBJ databases">
        <title>Draft genome sequence of Actinomadura geliboluensis A8036.</title>
        <authorList>
            <person name="Saricaoglu S."/>
            <person name="Isik K."/>
        </authorList>
    </citation>
    <scope>NUCLEOTIDE SEQUENCE [LARGE SCALE GENOMIC DNA]</scope>
    <source>
        <strain evidence="1 2">A8036</strain>
    </source>
</reference>
<name>A0A5S4HB52_9ACTN</name>
<protein>
    <submittedName>
        <fullName evidence="1">Uncharacterized protein</fullName>
    </submittedName>
</protein>
<evidence type="ECO:0000313" key="1">
    <source>
        <dbReference type="EMBL" id="TMR42387.1"/>
    </source>
</evidence>
<organism evidence="1 2">
    <name type="scientific">Actinomadura geliboluensis</name>
    <dbReference type="NCBI Taxonomy" id="882440"/>
    <lineage>
        <taxon>Bacteria</taxon>
        <taxon>Bacillati</taxon>
        <taxon>Actinomycetota</taxon>
        <taxon>Actinomycetes</taxon>
        <taxon>Streptosporangiales</taxon>
        <taxon>Thermomonosporaceae</taxon>
        <taxon>Actinomadura</taxon>
    </lineage>
</organism>
<sequence>MTNQTLVFDEVQIGIGLRPLAQHGYIVVGEGMLMLLGNRQESIDQAPLGAIVAAPVRFSRGQVVCLTMNGTKYNVSPGWGRYVGTRPPMGAGREVKKAAQHLLSLFKTSRAP</sequence>
<accession>A0A5S4HB52</accession>
<evidence type="ECO:0000313" key="2">
    <source>
        <dbReference type="Proteomes" id="UP000305238"/>
    </source>
</evidence>
<dbReference type="AlphaFoldDB" id="A0A5S4HB52"/>
<dbReference type="OrthoDB" id="4205934at2"/>
<dbReference type="EMBL" id="VCKZ01000002">
    <property type="protein sequence ID" value="TMR42387.1"/>
    <property type="molecule type" value="Genomic_DNA"/>
</dbReference>
<dbReference type="Proteomes" id="UP000305238">
    <property type="component" value="Unassembled WGS sequence"/>
</dbReference>